<comment type="similarity">
    <text evidence="1">Belongs to the type-I restriction system S methylase family.</text>
</comment>
<dbReference type="PANTHER" id="PTHR30408">
    <property type="entry name" value="TYPE-1 RESTRICTION ENZYME ECOKI SPECIFICITY PROTEIN"/>
    <property type="match status" value="1"/>
</dbReference>
<dbReference type="InterPro" id="IPR052021">
    <property type="entry name" value="Type-I_RS_S_subunit"/>
</dbReference>
<organism evidence="5 6">
    <name type="scientific">Lentibacillus halophilus</name>
    <dbReference type="NCBI Taxonomy" id="295065"/>
    <lineage>
        <taxon>Bacteria</taxon>
        <taxon>Bacillati</taxon>
        <taxon>Bacillota</taxon>
        <taxon>Bacilli</taxon>
        <taxon>Bacillales</taxon>
        <taxon>Bacillaceae</taxon>
        <taxon>Lentibacillus</taxon>
    </lineage>
</organism>
<dbReference type="Proteomes" id="UP001501459">
    <property type="component" value="Unassembled WGS sequence"/>
</dbReference>
<gene>
    <name evidence="5" type="ORF">GCM10008983_00100</name>
</gene>
<dbReference type="PANTHER" id="PTHR30408:SF12">
    <property type="entry name" value="TYPE I RESTRICTION ENZYME MJAVIII SPECIFICITY SUBUNIT"/>
    <property type="match status" value="1"/>
</dbReference>
<evidence type="ECO:0000259" key="4">
    <source>
        <dbReference type="Pfam" id="PF01420"/>
    </source>
</evidence>
<dbReference type="InterPro" id="IPR044946">
    <property type="entry name" value="Restrct_endonuc_typeI_TRD_sf"/>
</dbReference>
<name>A0ABN0Z0V5_9BACI</name>
<dbReference type="Pfam" id="PF01420">
    <property type="entry name" value="Methylase_S"/>
    <property type="match status" value="1"/>
</dbReference>
<dbReference type="RefSeq" id="WP_343750349.1">
    <property type="nucleotide sequence ID" value="NZ_BAAADM010000002.1"/>
</dbReference>
<sequence length="283" mass="32059">MSAKKYIVNDLIKEGVLEPPLDGNHGGKHPKGSDYVSDGIPFVMASDLQNGKVDLKNCKYITKEQAKTLPKGFSREGDVLLSHKATIGRVALVENIASEFLMTTPQVTYYRILNDNFLDRDYLMYYFRSPYFQSLINSWAGGGSTRYYLNITNQKKLPISVPEISTQQRISSILKGLDDKIEINLQMNETLEEMAMTLYKHWFVDFGPFQDGEFVESELGMTPEGWDIYSLFDLAEFVNGKAFKTANLNEEHIGLPVIKIAELKSGIGNTTKYCPDSYKQNMK</sequence>
<comment type="caution">
    <text evidence="5">The sequence shown here is derived from an EMBL/GenBank/DDBJ whole genome shotgun (WGS) entry which is preliminary data.</text>
</comment>
<reference evidence="5 6" key="1">
    <citation type="journal article" date="2019" name="Int. J. Syst. Evol. Microbiol.">
        <title>The Global Catalogue of Microorganisms (GCM) 10K type strain sequencing project: providing services to taxonomists for standard genome sequencing and annotation.</title>
        <authorList>
            <consortium name="The Broad Institute Genomics Platform"/>
            <consortium name="The Broad Institute Genome Sequencing Center for Infectious Disease"/>
            <person name="Wu L."/>
            <person name="Ma J."/>
        </authorList>
    </citation>
    <scope>NUCLEOTIDE SEQUENCE [LARGE SCALE GENOMIC DNA]</scope>
    <source>
        <strain evidence="5 6">JCM 12149</strain>
    </source>
</reference>
<evidence type="ECO:0000256" key="3">
    <source>
        <dbReference type="ARBA" id="ARBA00023125"/>
    </source>
</evidence>
<proteinExistence type="inferred from homology"/>
<keyword evidence="3" id="KW-0238">DNA-binding</keyword>
<evidence type="ECO:0000256" key="1">
    <source>
        <dbReference type="ARBA" id="ARBA00010923"/>
    </source>
</evidence>
<evidence type="ECO:0000313" key="5">
    <source>
        <dbReference type="EMBL" id="GAA0427852.1"/>
    </source>
</evidence>
<keyword evidence="2" id="KW-0680">Restriction system</keyword>
<keyword evidence="6" id="KW-1185">Reference proteome</keyword>
<evidence type="ECO:0000256" key="2">
    <source>
        <dbReference type="ARBA" id="ARBA00022747"/>
    </source>
</evidence>
<protein>
    <recommendedName>
        <fullName evidence="4">Type I restriction modification DNA specificity domain-containing protein</fullName>
    </recommendedName>
</protein>
<feature type="domain" description="Type I restriction modification DNA specificity" evidence="4">
    <location>
        <begin position="31"/>
        <end position="193"/>
    </location>
</feature>
<evidence type="ECO:0000313" key="6">
    <source>
        <dbReference type="Proteomes" id="UP001501459"/>
    </source>
</evidence>
<dbReference type="SUPFAM" id="SSF116734">
    <property type="entry name" value="DNA methylase specificity domain"/>
    <property type="match status" value="2"/>
</dbReference>
<accession>A0ABN0Z0V5</accession>
<dbReference type="Gene3D" id="3.90.220.20">
    <property type="entry name" value="DNA methylase specificity domains"/>
    <property type="match status" value="2"/>
</dbReference>
<dbReference type="EMBL" id="BAAADM010000002">
    <property type="protein sequence ID" value="GAA0427852.1"/>
    <property type="molecule type" value="Genomic_DNA"/>
</dbReference>
<dbReference type="InterPro" id="IPR000055">
    <property type="entry name" value="Restrct_endonuc_typeI_TRD"/>
</dbReference>